<dbReference type="InterPro" id="IPR045518">
    <property type="entry name" value="2EXR"/>
</dbReference>
<dbReference type="EMBL" id="MU854478">
    <property type="protein sequence ID" value="KAK4034479.1"/>
    <property type="molecule type" value="Genomic_DNA"/>
</dbReference>
<organism evidence="2 3">
    <name type="scientific">Parachaetomium inaequale</name>
    <dbReference type="NCBI Taxonomy" id="2588326"/>
    <lineage>
        <taxon>Eukaryota</taxon>
        <taxon>Fungi</taxon>
        <taxon>Dikarya</taxon>
        <taxon>Ascomycota</taxon>
        <taxon>Pezizomycotina</taxon>
        <taxon>Sordariomycetes</taxon>
        <taxon>Sordariomycetidae</taxon>
        <taxon>Sordariales</taxon>
        <taxon>Chaetomiaceae</taxon>
        <taxon>Parachaetomium</taxon>
    </lineage>
</organism>
<evidence type="ECO:0000313" key="2">
    <source>
        <dbReference type="EMBL" id="KAK4034479.1"/>
    </source>
</evidence>
<protein>
    <recommendedName>
        <fullName evidence="1">2EXR domain-containing protein</fullName>
    </recommendedName>
</protein>
<comment type="caution">
    <text evidence="2">The sequence shown here is derived from an EMBL/GenBank/DDBJ whole genome shotgun (WGS) entry which is preliminary data.</text>
</comment>
<dbReference type="AlphaFoldDB" id="A0AAN6P9Y3"/>
<gene>
    <name evidence="2" type="ORF">C8A01DRAFT_39043</name>
</gene>
<dbReference type="Proteomes" id="UP001303115">
    <property type="component" value="Unassembled WGS sequence"/>
</dbReference>
<feature type="domain" description="2EXR" evidence="1">
    <location>
        <begin position="49"/>
        <end position="138"/>
    </location>
</feature>
<keyword evidence="3" id="KW-1185">Reference proteome</keyword>
<accession>A0AAN6P9Y3</accession>
<reference evidence="3" key="1">
    <citation type="journal article" date="2023" name="Mol. Phylogenet. Evol.">
        <title>Genome-scale phylogeny and comparative genomics of the fungal order Sordariales.</title>
        <authorList>
            <person name="Hensen N."/>
            <person name="Bonometti L."/>
            <person name="Westerberg I."/>
            <person name="Brannstrom I.O."/>
            <person name="Guillou S."/>
            <person name="Cros-Aarteil S."/>
            <person name="Calhoun S."/>
            <person name="Haridas S."/>
            <person name="Kuo A."/>
            <person name="Mondo S."/>
            <person name="Pangilinan J."/>
            <person name="Riley R."/>
            <person name="LaButti K."/>
            <person name="Andreopoulos B."/>
            <person name="Lipzen A."/>
            <person name="Chen C."/>
            <person name="Yan M."/>
            <person name="Daum C."/>
            <person name="Ng V."/>
            <person name="Clum A."/>
            <person name="Steindorff A."/>
            <person name="Ohm R.A."/>
            <person name="Martin F."/>
            <person name="Silar P."/>
            <person name="Natvig D.O."/>
            <person name="Lalanne C."/>
            <person name="Gautier V."/>
            <person name="Ament-Velasquez S.L."/>
            <person name="Kruys A."/>
            <person name="Hutchinson M.I."/>
            <person name="Powell A.J."/>
            <person name="Barry K."/>
            <person name="Miller A.N."/>
            <person name="Grigoriev I.V."/>
            <person name="Debuchy R."/>
            <person name="Gladieux P."/>
            <person name="Hiltunen Thoren M."/>
            <person name="Johannesson H."/>
        </authorList>
    </citation>
    <scope>NUCLEOTIDE SEQUENCE [LARGE SCALE GENOMIC DNA]</scope>
    <source>
        <strain evidence="3">CBS 284.82</strain>
    </source>
</reference>
<proteinExistence type="predicted"/>
<evidence type="ECO:0000259" key="1">
    <source>
        <dbReference type="Pfam" id="PF20150"/>
    </source>
</evidence>
<evidence type="ECO:0000313" key="3">
    <source>
        <dbReference type="Proteomes" id="UP001303115"/>
    </source>
</evidence>
<name>A0AAN6P9Y3_9PEZI</name>
<sequence>MVYSPLSPAEESRHLAQPPEVNSTVRLFNDVYFDHTLPQATCDIETWAPFPRLPPELRLHVWQLFLQQHRMIELGLRSGDNRDTSLCYTVRNHLGRLPAARVNSEVRQATLCFYRVQLPFPWLGADRVLYLNPEYDVLYNNAEKSHATMLPDFLHDVRAYDPKDQGVTHLAIRDWFLVSIEPNGDRPLWFTPADLHPTTAESFTDILRTRLRSVLGVVNFRSFMRGIGEPPPGGCPYHFAQTFPLRRRSNPVGAFSWLETDPRLGVELDLRRLPITRDPRCFTRYWAELETAFGISGRAKDDGFRLYICPSLHWPGFQSAMPRQKGSREELARHLRHEEADWLFIRQDLRDITCRIIPGSRLFPRHGPFVDAETFEMMEKAPSTAIGMWLFPAEAFKEPNSLYLPKCIFDMSAARPGLFLFEV</sequence>
<dbReference type="Pfam" id="PF20150">
    <property type="entry name" value="2EXR"/>
    <property type="match status" value="1"/>
</dbReference>